<gene>
    <name evidence="1" type="ORF">HPB47_000065</name>
</gene>
<accession>A0AC60PU49</accession>
<dbReference type="EMBL" id="JABSTQ010010005">
    <property type="protein sequence ID" value="KAG0424191.1"/>
    <property type="molecule type" value="Genomic_DNA"/>
</dbReference>
<evidence type="ECO:0000313" key="2">
    <source>
        <dbReference type="Proteomes" id="UP000805193"/>
    </source>
</evidence>
<proteinExistence type="predicted"/>
<dbReference type="Proteomes" id="UP000805193">
    <property type="component" value="Unassembled WGS sequence"/>
</dbReference>
<comment type="caution">
    <text evidence="1">The sequence shown here is derived from an EMBL/GenBank/DDBJ whole genome shotgun (WGS) entry which is preliminary data.</text>
</comment>
<keyword evidence="2" id="KW-1185">Reference proteome</keyword>
<sequence>MRKISQWLQHERNKINAIIRRAYKTALGLFESTSTARFLQLGIHNTLEEIAEAQRTAQLERLSTTKTGRRILDDLGIGHSNETETKLPVPEEVRSQTRIDPIPKNMNPDCNKGRRAARAKALIDLHANDEHARYVEAAGYQRNAFAAVVIETSTGATRTAASVRSAGAEQAEEVAIALAIADADCHTVLSDSRQAVRNFSKGQICREAERVLRAVNLQDRKVRIKWFPAHAGDASERNDNHNEAAHAAARALTNRAPATDRPTWFEAKERMTDYKDITKAYRMARRTLPPPHPRLSRAEAVLLRQLQTGSLPSPGLMHRMYPETYPTDRCKFCRRETADHTHILWDCIKHPEEARSRTIPPRLEAAAKSYDHDQQLWAVQQVLGALERQGPGEPTTASRDPRRVTATPETT</sequence>
<organism evidence="1 2">
    <name type="scientific">Ixodes persulcatus</name>
    <name type="common">Taiga tick</name>
    <dbReference type="NCBI Taxonomy" id="34615"/>
    <lineage>
        <taxon>Eukaryota</taxon>
        <taxon>Metazoa</taxon>
        <taxon>Ecdysozoa</taxon>
        <taxon>Arthropoda</taxon>
        <taxon>Chelicerata</taxon>
        <taxon>Arachnida</taxon>
        <taxon>Acari</taxon>
        <taxon>Parasitiformes</taxon>
        <taxon>Ixodida</taxon>
        <taxon>Ixodoidea</taxon>
        <taxon>Ixodidae</taxon>
        <taxon>Ixodinae</taxon>
        <taxon>Ixodes</taxon>
    </lineage>
</organism>
<reference evidence="1 2" key="1">
    <citation type="journal article" date="2020" name="Cell">
        <title>Large-Scale Comparative Analyses of Tick Genomes Elucidate Their Genetic Diversity and Vector Capacities.</title>
        <authorList>
            <consortium name="Tick Genome and Microbiome Consortium (TIGMIC)"/>
            <person name="Jia N."/>
            <person name="Wang J."/>
            <person name="Shi W."/>
            <person name="Du L."/>
            <person name="Sun Y."/>
            <person name="Zhan W."/>
            <person name="Jiang J.F."/>
            <person name="Wang Q."/>
            <person name="Zhang B."/>
            <person name="Ji P."/>
            <person name="Bell-Sakyi L."/>
            <person name="Cui X.M."/>
            <person name="Yuan T.T."/>
            <person name="Jiang B.G."/>
            <person name="Yang W.F."/>
            <person name="Lam T.T."/>
            <person name="Chang Q.C."/>
            <person name="Ding S.J."/>
            <person name="Wang X.J."/>
            <person name="Zhu J.G."/>
            <person name="Ruan X.D."/>
            <person name="Zhao L."/>
            <person name="Wei J.T."/>
            <person name="Ye R.Z."/>
            <person name="Que T.C."/>
            <person name="Du C.H."/>
            <person name="Zhou Y.H."/>
            <person name="Cheng J.X."/>
            <person name="Dai P.F."/>
            <person name="Guo W.B."/>
            <person name="Han X.H."/>
            <person name="Huang E.J."/>
            <person name="Li L.F."/>
            <person name="Wei W."/>
            <person name="Gao Y.C."/>
            <person name="Liu J.Z."/>
            <person name="Shao H.Z."/>
            <person name="Wang X."/>
            <person name="Wang C.C."/>
            <person name="Yang T.C."/>
            <person name="Huo Q.B."/>
            <person name="Li W."/>
            <person name="Chen H.Y."/>
            <person name="Chen S.E."/>
            <person name="Zhou L.G."/>
            <person name="Ni X.B."/>
            <person name="Tian J.H."/>
            <person name="Sheng Y."/>
            <person name="Liu T."/>
            <person name="Pan Y.S."/>
            <person name="Xia L.Y."/>
            <person name="Li J."/>
            <person name="Zhao F."/>
            <person name="Cao W.C."/>
        </authorList>
    </citation>
    <scope>NUCLEOTIDE SEQUENCE [LARGE SCALE GENOMIC DNA]</scope>
    <source>
        <strain evidence="1">Iper-2018</strain>
    </source>
</reference>
<evidence type="ECO:0000313" key="1">
    <source>
        <dbReference type="EMBL" id="KAG0424191.1"/>
    </source>
</evidence>
<protein>
    <submittedName>
        <fullName evidence="1">Uncharacterized protein</fullName>
    </submittedName>
</protein>
<name>A0AC60PU49_IXOPE</name>